<feature type="region of interest" description="Disordered" evidence="1">
    <location>
        <begin position="1"/>
        <end position="31"/>
    </location>
</feature>
<comment type="caution">
    <text evidence="2">The sequence shown here is derived from an EMBL/GenBank/DDBJ whole genome shotgun (WGS) entry which is preliminary data.</text>
</comment>
<reference evidence="2" key="1">
    <citation type="submission" date="2019-05" db="EMBL/GenBank/DDBJ databases">
        <title>Annotation for the trematode Paragonimus heterotremus.</title>
        <authorList>
            <person name="Choi Y.-J."/>
        </authorList>
    </citation>
    <scope>NUCLEOTIDE SEQUENCE</scope>
    <source>
        <strain evidence="2">LC</strain>
    </source>
</reference>
<proteinExistence type="predicted"/>
<gene>
    <name evidence="2" type="ORF">PHET_02749</name>
</gene>
<dbReference type="Proteomes" id="UP000748531">
    <property type="component" value="Unassembled WGS sequence"/>
</dbReference>
<keyword evidence="3" id="KW-1185">Reference proteome</keyword>
<feature type="compositionally biased region" description="Basic and acidic residues" evidence="1">
    <location>
        <begin position="1"/>
        <end position="11"/>
    </location>
</feature>
<accession>A0A8J4SQ25</accession>
<organism evidence="2 3">
    <name type="scientific">Paragonimus heterotremus</name>
    <dbReference type="NCBI Taxonomy" id="100268"/>
    <lineage>
        <taxon>Eukaryota</taxon>
        <taxon>Metazoa</taxon>
        <taxon>Spiralia</taxon>
        <taxon>Lophotrochozoa</taxon>
        <taxon>Platyhelminthes</taxon>
        <taxon>Trematoda</taxon>
        <taxon>Digenea</taxon>
        <taxon>Plagiorchiida</taxon>
        <taxon>Troglotremata</taxon>
        <taxon>Troglotrematidae</taxon>
        <taxon>Paragonimus</taxon>
    </lineage>
</organism>
<evidence type="ECO:0000313" key="2">
    <source>
        <dbReference type="EMBL" id="KAF5403743.1"/>
    </source>
</evidence>
<evidence type="ECO:0000313" key="3">
    <source>
        <dbReference type="Proteomes" id="UP000748531"/>
    </source>
</evidence>
<dbReference type="AlphaFoldDB" id="A0A8J4SQ25"/>
<sequence length="90" mass="9877">MYMGSVDHDNGTEQDLDGFRNTRNQRTTPISGQDLATEMFKGTMMDASTQQQVPGQETLQHKSVNLSSLSSLKCTVQTTTAHLSCPENVV</sequence>
<evidence type="ECO:0000256" key="1">
    <source>
        <dbReference type="SAM" id="MobiDB-lite"/>
    </source>
</evidence>
<dbReference type="EMBL" id="LUCH01001065">
    <property type="protein sequence ID" value="KAF5403743.1"/>
    <property type="molecule type" value="Genomic_DNA"/>
</dbReference>
<feature type="compositionally biased region" description="Polar residues" evidence="1">
    <location>
        <begin position="21"/>
        <end position="31"/>
    </location>
</feature>
<protein>
    <submittedName>
        <fullName evidence="2">Uncharacterized protein</fullName>
    </submittedName>
</protein>
<name>A0A8J4SQ25_9TREM</name>